<gene>
    <name evidence="2" type="ORF">Cvel_14411</name>
</gene>
<evidence type="ECO:0000313" key="2">
    <source>
        <dbReference type="EMBL" id="CEM04806.1"/>
    </source>
</evidence>
<name>A0A0G4F089_9ALVE</name>
<keyword evidence="1" id="KW-0732">Signal</keyword>
<feature type="signal peptide" evidence="1">
    <location>
        <begin position="1"/>
        <end position="21"/>
    </location>
</feature>
<organism evidence="2">
    <name type="scientific">Chromera velia CCMP2878</name>
    <dbReference type="NCBI Taxonomy" id="1169474"/>
    <lineage>
        <taxon>Eukaryota</taxon>
        <taxon>Sar</taxon>
        <taxon>Alveolata</taxon>
        <taxon>Colpodellida</taxon>
        <taxon>Chromeraceae</taxon>
        <taxon>Chromera</taxon>
    </lineage>
</organism>
<sequence>MLRPWVCCLLLVVTCCTSAVGNRQLQSSSSRTGLSLSPGQGCAVRCEYITSVNSTSIPGSCVPSGESMERLFMDADNEDVAEVGYLVAYTERKCLSLSGRSKRGDCNATPPCLSLSERPSGPNRTETTGNERCRLMPLVVFGSQVWRLYVSALIQDCPAEVQDAWRAFQLCAAGTDSSSSESAAELSGPIRCESTEAGRTWARVRDSASCEAAVYLRENRRISETCFTAREESLCSSSPECMWKMPLPTPPGIDVPPSQRPFQGACVIKDTVFHKMNADLLGGTAAYAAHVMGADAVGFCAQFDGASTSCSSRCMPPAVLQEAVV</sequence>
<reference evidence="2" key="1">
    <citation type="submission" date="2014-11" db="EMBL/GenBank/DDBJ databases">
        <authorList>
            <person name="Otto D Thomas"/>
            <person name="Naeem Raeece"/>
        </authorList>
    </citation>
    <scope>NUCLEOTIDE SEQUENCE</scope>
</reference>
<dbReference type="VEuPathDB" id="CryptoDB:Cvel_14411"/>
<feature type="chain" id="PRO_5005187890" evidence="1">
    <location>
        <begin position="22"/>
        <end position="325"/>
    </location>
</feature>
<protein>
    <submittedName>
        <fullName evidence="2">Uncharacterized protein</fullName>
    </submittedName>
</protein>
<proteinExistence type="predicted"/>
<evidence type="ECO:0000256" key="1">
    <source>
        <dbReference type="SAM" id="SignalP"/>
    </source>
</evidence>
<dbReference type="EMBL" id="CDMZ01000027">
    <property type="protein sequence ID" value="CEM04806.1"/>
    <property type="molecule type" value="Genomic_DNA"/>
</dbReference>
<dbReference type="AlphaFoldDB" id="A0A0G4F089"/>
<accession>A0A0G4F089</accession>